<evidence type="ECO:0000313" key="2">
    <source>
        <dbReference type="EMBL" id="SEQ47203.1"/>
    </source>
</evidence>
<dbReference type="InterPro" id="IPR013216">
    <property type="entry name" value="Methyltransf_11"/>
</dbReference>
<dbReference type="OrthoDB" id="8385759at2"/>
<sequence>MTDTVRITAANRTAWDTSAPHHGQGAYWDGLTAGFATPGYSRLDTLLSAALTDAGIAGSRVVQVGCNNGRELLSCFALGARQGLGIDQSGAFLAQAETLRDIAGADCNFLRADIYDLPQNAPSDFDVALITIGVLNWMPDLPGFFASVAGLLRPGGRLVIYETHPFLEMFNPDSETPLTPDFSYFRRDPFTETAALTYDGLQAEGAESHWFIHTVGAIVTACIGAGLRLDRLEEFPHSIREVEYALYQGQPAQLPLSYLLTATRA</sequence>
<reference evidence="2 3" key="1">
    <citation type="submission" date="2016-10" db="EMBL/GenBank/DDBJ databases">
        <authorList>
            <person name="de Groot N.N."/>
        </authorList>
    </citation>
    <scope>NUCLEOTIDE SEQUENCE [LARGE SCALE GENOMIC DNA]</scope>
    <source>
        <strain evidence="2 3">DSM 22007</strain>
    </source>
</reference>
<dbReference type="GO" id="GO:0032259">
    <property type="term" value="P:methylation"/>
    <property type="evidence" value="ECO:0007669"/>
    <property type="project" value="UniProtKB-KW"/>
</dbReference>
<gene>
    <name evidence="2" type="ORF">SAMN04488092_107106</name>
</gene>
<dbReference type="InterPro" id="IPR029063">
    <property type="entry name" value="SAM-dependent_MTases_sf"/>
</dbReference>
<dbReference type="Gene3D" id="3.40.50.150">
    <property type="entry name" value="Vaccinia Virus protein VP39"/>
    <property type="match status" value="1"/>
</dbReference>
<organism evidence="2 3">
    <name type="scientific">Thalassovita taeanensis</name>
    <dbReference type="NCBI Taxonomy" id="657014"/>
    <lineage>
        <taxon>Bacteria</taxon>
        <taxon>Pseudomonadati</taxon>
        <taxon>Pseudomonadota</taxon>
        <taxon>Alphaproteobacteria</taxon>
        <taxon>Rhodobacterales</taxon>
        <taxon>Roseobacteraceae</taxon>
        <taxon>Thalassovita</taxon>
    </lineage>
</organism>
<keyword evidence="3" id="KW-1185">Reference proteome</keyword>
<dbReference type="CDD" id="cd02440">
    <property type="entry name" value="AdoMet_MTases"/>
    <property type="match status" value="1"/>
</dbReference>
<name>A0A1H9GB14_9RHOB</name>
<dbReference type="SUPFAM" id="SSF53335">
    <property type="entry name" value="S-adenosyl-L-methionine-dependent methyltransferases"/>
    <property type="match status" value="1"/>
</dbReference>
<dbReference type="PANTHER" id="PTHR43464:SF82">
    <property type="entry name" value="METHYLTRANSFERASE DOMAIN-CONTAINING PROTEIN"/>
    <property type="match status" value="1"/>
</dbReference>
<dbReference type="RefSeq" id="WP_090270014.1">
    <property type="nucleotide sequence ID" value="NZ_FOEP01000007.1"/>
</dbReference>
<feature type="domain" description="Methyltransferase type 11" evidence="1">
    <location>
        <begin position="63"/>
        <end position="160"/>
    </location>
</feature>
<dbReference type="Proteomes" id="UP000198634">
    <property type="component" value="Unassembled WGS sequence"/>
</dbReference>
<dbReference type="GO" id="GO:0008757">
    <property type="term" value="F:S-adenosylmethionine-dependent methyltransferase activity"/>
    <property type="evidence" value="ECO:0007669"/>
    <property type="project" value="InterPro"/>
</dbReference>
<evidence type="ECO:0000259" key="1">
    <source>
        <dbReference type="Pfam" id="PF08241"/>
    </source>
</evidence>
<accession>A0A1H9GB14</accession>
<dbReference type="STRING" id="657014.SAMN04488092_107106"/>
<proteinExistence type="predicted"/>
<dbReference type="PANTHER" id="PTHR43464">
    <property type="entry name" value="METHYLTRANSFERASE"/>
    <property type="match status" value="1"/>
</dbReference>
<dbReference type="EMBL" id="FOEP01000007">
    <property type="protein sequence ID" value="SEQ47203.1"/>
    <property type="molecule type" value="Genomic_DNA"/>
</dbReference>
<dbReference type="Pfam" id="PF08241">
    <property type="entry name" value="Methyltransf_11"/>
    <property type="match status" value="1"/>
</dbReference>
<keyword evidence="2" id="KW-0489">Methyltransferase</keyword>
<evidence type="ECO:0000313" key="3">
    <source>
        <dbReference type="Proteomes" id="UP000198634"/>
    </source>
</evidence>
<protein>
    <submittedName>
        <fullName evidence="2">Methyltransferase domain-containing protein</fullName>
    </submittedName>
</protein>
<dbReference type="AlphaFoldDB" id="A0A1H9GB14"/>
<keyword evidence="2" id="KW-0808">Transferase</keyword>